<proteinExistence type="predicted"/>
<dbReference type="RefSeq" id="WP_145186574.1">
    <property type="nucleotide sequence ID" value="NZ_CP036266.1"/>
</dbReference>
<evidence type="ECO:0000313" key="2">
    <source>
        <dbReference type="EMBL" id="QDT21759.1"/>
    </source>
</evidence>
<evidence type="ECO:0000313" key="3">
    <source>
        <dbReference type="Proteomes" id="UP000320421"/>
    </source>
</evidence>
<keyword evidence="3" id="KW-1185">Reference proteome</keyword>
<dbReference type="EMBL" id="CP036266">
    <property type="protein sequence ID" value="QDT21759.1"/>
    <property type="molecule type" value="Genomic_DNA"/>
</dbReference>
<keyword evidence="1" id="KW-1133">Transmembrane helix</keyword>
<dbReference type="AlphaFoldDB" id="A0A517PQX6"/>
<sequence>MSTITIDAPEARPLYPSTTAHHQTQFQSIFKTIIWSAGVILFCLAMFDFYAQTYAHETEIALQKAQAAKLDLNKDLRMSDITPFISGSPSISTLPADRYTHMCKEMKQYTWNGFFKTYTLSLYVGLGENPSIDFVHGPGDVVEAKQRPRAPQIRKLKI</sequence>
<organism evidence="2 3">
    <name type="scientific">Gimesia chilikensis</name>
    <dbReference type="NCBI Taxonomy" id="2605989"/>
    <lineage>
        <taxon>Bacteria</taxon>
        <taxon>Pseudomonadati</taxon>
        <taxon>Planctomycetota</taxon>
        <taxon>Planctomycetia</taxon>
        <taxon>Planctomycetales</taxon>
        <taxon>Planctomycetaceae</taxon>
        <taxon>Gimesia</taxon>
    </lineage>
</organism>
<name>A0A517PQX6_9PLAN</name>
<accession>A0A517PQX6</accession>
<gene>
    <name evidence="2" type="ORF">HG66A1_35620</name>
</gene>
<keyword evidence="1" id="KW-0472">Membrane</keyword>
<dbReference type="Proteomes" id="UP000320421">
    <property type="component" value="Chromosome"/>
</dbReference>
<protein>
    <submittedName>
        <fullName evidence="2">Uncharacterized protein</fullName>
    </submittedName>
</protein>
<evidence type="ECO:0000256" key="1">
    <source>
        <dbReference type="SAM" id="Phobius"/>
    </source>
</evidence>
<reference evidence="2 3" key="1">
    <citation type="submission" date="2019-02" db="EMBL/GenBank/DDBJ databases">
        <title>Deep-cultivation of Planctomycetes and their phenomic and genomic characterization uncovers novel biology.</title>
        <authorList>
            <person name="Wiegand S."/>
            <person name="Jogler M."/>
            <person name="Boedeker C."/>
            <person name="Pinto D."/>
            <person name="Vollmers J."/>
            <person name="Rivas-Marin E."/>
            <person name="Kohn T."/>
            <person name="Peeters S.H."/>
            <person name="Heuer A."/>
            <person name="Rast P."/>
            <person name="Oberbeckmann S."/>
            <person name="Bunk B."/>
            <person name="Jeske O."/>
            <person name="Meyerdierks A."/>
            <person name="Storesund J.E."/>
            <person name="Kallscheuer N."/>
            <person name="Luecker S."/>
            <person name="Lage O.M."/>
            <person name="Pohl T."/>
            <person name="Merkel B.J."/>
            <person name="Hornburger P."/>
            <person name="Mueller R.-W."/>
            <person name="Bruemmer F."/>
            <person name="Labrenz M."/>
            <person name="Spormann A.M."/>
            <person name="Op den Camp H."/>
            <person name="Overmann J."/>
            <person name="Amann R."/>
            <person name="Jetten M.S.M."/>
            <person name="Mascher T."/>
            <person name="Medema M.H."/>
            <person name="Devos D.P."/>
            <person name="Kaster A.-K."/>
            <person name="Ovreas L."/>
            <person name="Rohde M."/>
            <person name="Galperin M.Y."/>
            <person name="Jogler C."/>
        </authorList>
    </citation>
    <scope>NUCLEOTIDE SEQUENCE [LARGE SCALE GENOMIC DNA]</scope>
    <source>
        <strain evidence="2 3">HG66A1</strain>
    </source>
</reference>
<feature type="transmembrane region" description="Helical" evidence="1">
    <location>
        <begin position="33"/>
        <end position="51"/>
    </location>
</feature>
<keyword evidence="1" id="KW-0812">Transmembrane</keyword>
<dbReference type="OrthoDB" id="288256at2"/>